<feature type="transmembrane region" description="Helical" evidence="7">
    <location>
        <begin position="65"/>
        <end position="85"/>
    </location>
</feature>
<evidence type="ECO:0000256" key="5">
    <source>
        <dbReference type="ARBA" id="ARBA00023136"/>
    </source>
</evidence>
<dbReference type="AlphaFoldDB" id="A0A543A2V3"/>
<dbReference type="Proteomes" id="UP000320209">
    <property type="component" value="Unassembled WGS sequence"/>
</dbReference>
<dbReference type="Pfam" id="PF07690">
    <property type="entry name" value="MFS_1"/>
    <property type="match status" value="1"/>
</dbReference>
<evidence type="ECO:0000256" key="3">
    <source>
        <dbReference type="ARBA" id="ARBA00022692"/>
    </source>
</evidence>
<keyword evidence="4 7" id="KW-1133">Transmembrane helix</keyword>
<keyword evidence="5 7" id="KW-0472">Membrane</keyword>
<evidence type="ECO:0000256" key="1">
    <source>
        <dbReference type="ARBA" id="ARBA00004651"/>
    </source>
</evidence>
<feature type="domain" description="Major facilitator superfamily (MFS) profile" evidence="8">
    <location>
        <begin position="27"/>
        <end position="479"/>
    </location>
</feature>
<proteinExistence type="predicted"/>
<accession>A0A543A2V3</accession>
<evidence type="ECO:0000259" key="8">
    <source>
        <dbReference type="PROSITE" id="PS50850"/>
    </source>
</evidence>
<reference evidence="9 10" key="1">
    <citation type="submission" date="2019-06" db="EMBL/GenBank/DDBJ databases">
        <title>Sequencing the genomes of 1000 actinobacteria strains.</title>
        <authorList>
            <person name="Klenk H.-P."/>
        </authorList>
    </citation>
    <scope>NUCLEOTIDE SEQUENCE [LARGE SCALE GENOMIC DNA]</scope>
    <source>
        <strain evidence="9 10">DSM 25218</strain>
    </source>
</reference>
<dbReference type="PANTHER" id="PTHR42718:SF9">
    <property type="entry name" value="MAJOR FACILITATOR SUPERFAMILY MULTIDRUG TRANSPORTER MFSC"/>
    <property type="match status" value="1"/>
</dbReference>
<evidence type="ECO:0000313" key="9">
    <source>
        <dbReference type="EMBL" id="TQL66918.1"/>
    </source>
</evidence>
<dbReference type="InterPro" id="IPR036259">
    <property type="entry name" value="MFS_trans_sf"/>
</dbReference>
<feature type="compositionally biased region" description="Low complexity" evidence="6">
    <location>
        <begin position="1"/>
        <end position="13"/>
    </location>
</feature>
<dbReference type="EMBL" id="VFOV01000001">
    <property type="protein sequence ID" value="TQL66918.1"/>
    <property type="molecule type" value="Genomic_DNA"/>
</dbReference>
<protein>
    <submittedName>
        <fullName evidence="9">MFS transporter</fullName>
    </submittedName>
</protein>
<dbReference type="PANTHER" id="PTHR42718">
    <property type="entry name" value="MAJOR FACILITATOR SUPERFAMILY MULTIDRUG TRANSPORTER MFSC"/>
    <property type="match status" value="1"/>
</dbReference>
<evidence type="ECO:0000256" key="2">
    <source>
        <dbReference type="ARBA" id="ARBA00022448"/>
    </source>
</evidence>
<keyword evidence="2" id="KW-0813">Transport</keyword>
<feature type="transmembrane region" description="Helical" evidence="7">
    <location>
        <begin position="92"/>
        <end position="111"/>
    </location>
</feature>
<feature type="transmembrane region" description="Helical" evidence="7">
    <location>
        <begin position="243"/>
        <end position="260"/>
    </location>
</feature>
<evidence type="ECO:0000256" key="6">
    <source>
        <dbReference type="SAM" id="MobiDB-lite"/>
    </source>
</evidence>
<dbReference type="RefSeq" id="WP_211352319.1">
    <property type="nucleotide sequence ID" value="NZ_VFOV01000001.1"/>
</dbReference>
<dbReference type="GO" id="GO:0005886">
    <property type="term" value="C:plasma membrane"/>
    <property type="evidence" value="ECO:0007669"/>
    <property type="project" value="UniProtKB-SubCell"/>
</dbReference>
<feature type="transmembrane region" description="Helical" evidence="7">
    <location>
        <begin position="280"/>
        <end position="298"/>
    </location>
</feature>
<keyword evidence="10" id="KW-1185">Reference proteome</keyword>
<name>A0A543A2V3_9ACTN</name>
<dbReference type="InterPro" id="IPR011701">
    <property type="entry name" value="MFS"/>
</dbReference>
<dbReference type="InterPro" id="IPR020846">
    <property type="entry name" value="MFS_dom"/>
</dbReference>
<dbReference type="PROSITE" id="PS50850">
    <property type="entry name" value="MFS"/>
    <property type="match status" value="1"/>
</dbReference>
<evidence type="ECO:0000313" key="10">
    <source>
        <dbReference type="Proteomes" id="UP000320209"/>
    </source>
</evidence>
<evidence type="ECO:0000256" key="4">
    <source>
        <dbReference type="ARBA" id="ARBA00022989"/>
    </source>
</evidence>
<sequence length="495" mass="50628">MTSAPPSATGATAHQRPPRSNGGAVAVIVVLCFGSLCAALMQSLVIPIQSELPELLSTTASTSSWVVTATLLGAGVTMPVTGRLADLYGKKPVLVISGIVLVVGSLVVALSDAVGPVLVGRVLQGMAMGYIPVAISLVREVAPVHLRNTAVAGVSATLGVGGALGLPLAAWIAQDFDWHMLFWVSAVLALLVTIATATVVPHVRDAHPGRLDLVGALGLAVGLVGVLVGVSKGNDWGWGQPETIGMIIGGIVVLLLWGWYELRHDDPLVDLRTSARKPVLLTNIAAVLIGFGMMAQSIVVPQLLQMPEATGYGLGQTIFQAGMWMAPAGLMMMLFTPVSSRLLSRLGGRGTMAIGALVLAAGYVVAVFLMDAPWQLMLASCVASAGVGIGYAAMPTLILSNVPAAEAAASVGLNSLMRSMGTTVAGAVMAIVLTSRTMVLAPGTPEIPTAGAFQLCFVIGALAAGVGALIVLLIPRPRREPAGDTTDESVLAGSR</sequence>
<dbReference type="SUPFAM" id="SSF103473">
    <property type="entry name" value="MFS general substrate transporter"/>
    <property type="match status" value="1"/>
</dbReference>
<feature type="transmembrane region" description="Helical" evidence="7">
    <location>
        <begin position="24"/>
        <end position="45"/>
    </location>
</feature>
<feature type="transmembrane region" description="Helical" evidence="7">
    <location>
        <begin position="213"/>
        <end position="231"/>
    </location>
</feature>
<dbReference type="CDD" id="cd17504">
    <property type="entry name" value="MFS_MMR_MDR_like"/>
    <property type="match status" value="1"/>
</dbReference>
<dbReference type="Gene3D" id="1.20.1250.20">
    <property type="entry name" value="MFS general substrate transporter like domains"/>
    <property type="match status" value="2"/>
</dbReference>
<keyword evidence="3 7" id="KW-0812">Transmembrane</keyword>
<comment type="subcellular location">
    <subcellularLocation>
        <location evidence="1">Cell membrane</location>
        <topology evidence="1">Multi-pass membrane protein</topology>
    </subcellularLocation>
</comment>
<feature type="transmembrane region" description="Helical" evidence="7">
    <location>
        <begin position="117"/>
        <end position="138"/>
    </location>
</feature>
<feature type="transmembrane region" description="Helical" evidence="7">
    <location>
        <begin position="150"/>
        <end position="174"/>
    </location>
</feature>
<feature type="transmembrane region" description="Helical" evidence="7">
    <location>
        <begin position="318"/>
        <end position="338"/>
    </location>
</feature>
<feature type="transmembrane region" description="Helical" evidence="7">
    <location>
        <begin position="350"/>
        <end position="370"/>
    </location>
</feature>
<gene>
    <name evidence="9" type="ORF">FB381_0787</name>
</gene>
<dbReference type="GO" id="GO:0022857">
    <property type="term" value="F:transmembrane transporter activity"/>
    <property type="evidence" value="ECO:0007669"/>
    <property type="project" value="InterPro"/>
</dbReference>
<feature type="transmembrane region" description="Helical" evidence="7">
    <location>
        <begin position="180"/>
        <end position="201"/>
    </location>
</feature>
<feature type="transmembrane region" description="Helical" evidence="7">
    <location>
        <begin position="451"/>
        <end position="474"/>
    </location>
</feature>
<evidence type="ECO:0000256" key="7">
    <source>
        <dbReference type="SAM" id="Phobius"/>
    </source>
</evidence>
<feature type="region of interest" description="Disordered" evidence="6">
    <location>
        <begin position="1"/>
        <end position="20"/>
    </location>
</feature>
<feature type="transmembrane region" description="Helical" evidence="7">
    <location>
        <begin position="420"/>
        <end position="439"/>
    </location>
</feature>
<feature type="transmembrane region" description="Helical" evidence="7">
    <location>
        <begin position="376"/>
        <end position="399"/>
    </location>
</feature>
<organism evidence="9 10">
    <name type="scientific">Nocardioides albertanoniae</name>
    <dbReference type="NCBI Taxonomy" id="1175486"/>
    <lineage>
        <taxon>Bacteria</taxon>
        <taxon>Bacillati</taxon>
        <taxon>Actinomycetota</taxon>
        <taxon>Actinomycetes</taxon>
        <taxon>Propionibacteriales</taxon>
        <taxon>Nocardioidaceae</taxon>
        <taxon>Nocardioides</taxon>
    </lineage>
</organism>
<comment type="caution">
    <text evidence="9">The sequence shown here is derived from an EMBL/GenBank/DDBJ whole genome shotgun (WGS) entry which is preliminary data.</text>
</comment>